<dbReference type="OrthoDB" id="7275869at2"/>
<accession>A7NPA4</accession>
<evidence type="ECO:0000313" key="1">
    <source>
        <dbReference type="EMBL" id="ABU59400.1"/>
    </source>
</evidence>
<protein>
    <submittedName>
        <fullName evidence="1">Uncharacterized protein</fullName>
    </submittedName>
</protein>
<dbReference type="STRING" id="383372.Rcas_3350"/>
<dbReference type="EMBL" id="CP000804">
    <property type="protein sequence ID" value="ABU59400.1"/>
    <property type="molecule type" value="Genomic_DNA"/>
</dbReference>
<dbReference type="HOGENOM" id="CLU_105047_0_0_0"/>
<keyword evidence="2" id="KW-1185">Reference proteome</keyword>
<dbReference type="RefSeq" id="WP_012121824.1">
    <property type="nucleotide sequence ID" value="NC_009767.1"/>
</dbReference>
<proteinExistence type="predicted"/>
<dbReference type="eggNOG" id="COG0457">
    <property type="taxonomic scope" value="Bacteria"/>
</dbReference>
<gene>
    <name evidence="1" type="ordered locus">Rcas_3350</name>
</gene>
<sequence>MDRYMPDDVSAELERLAEEQIIDLDADAEDRVRRGRQRRARVATLYAQGKLQTERDFYHASLVMLYGEEPAHWELARLLARRAADLGDPRAWSIIAAAWDRSLLARGQPQRFGTQFIRENGRWTVGRVDPNVTDAERAFYGVPPLWVQRQAAEQLQRREENR</sequence>
<reference evidence="1 2" key="1">
    <citation type="submission" date="2007-08" db="EMBL/GenBank/DDBJ databases">
        <title>Complete sequence of Roseiflexus castenholzii DSM 13941.</title>
        <authorList>
            <consortium name="US DOE Joint Genome Institute"/>
            <person name="Copeland A."/>
            <person name="Lucas S."/>
            <person name="Lapidus A."/>
            <person name="Barry K."/>
            <person name="Glavina del Rio T."/>
            <person name="Dalin E."/>
            <person name="Tice H."/>
            <person name="Pitluck S."/>
            <person name="Thompson L.S."/>
            <person name="Brettin T."/>
            <person name="Bruce D."/>
            <person name="Detter J.C."/>
            <person name="Han C."/>
            <person name="Tapia R."/>
            <person name="Schmutz J."/>
            <person name="Larimer F."/>
            <person name="Land M."/>
            <person name="Hauser L."/>
            <person name="Kyrpides N."/>
            <person name="Mikhailova N."/>
            <person name="Bryant D.A."/>
            <person name="Hanada S."/>
            <person name="Tsukatani Y."/>
            <person name="Richardson P."/>
        </authorList>
    </citation>
    <scope>NUCLEOTIDE SEQUENCE [LARGE SCALE GENOMIC DNA]</scope>
    <source>
        <strain evidence="2">DSM 13941 / HLO8</strain>
    </source>
</reference>
<name>A7NPA4_ROSCS</name>
<dbReference type="KEGG" id="rca:Rcas_3350"/>
<organism evidence="1 2">
    <name type="scientific">Roseiflexus castenholzii (strain DSM 13941 / HLO8)</name>
    <dbReference type="NCBI Taxonomy" id="383372"/>
    <lineage>
        <taxon>Bacteria</taxon>
        <taxon>Bacillati</taxon>
        <taxon>Chloroflexota</taxon>
        <taxon>Chloroflexia</taxon>
        <taxon>Chloroflexales</taxon>
        <taxon>Roseiflexineae</taxon>
        <taxon>Roseiflexaceae</taxon>
        <taxon>Roseiflexus</taxon>
    </lineage>
</organism>
<dbReference type="AlphaFoldDB" id="A7NPA4"/>
<dbReference type="Proteomes" id="UP000000263">
    <property type="component" value="Chromosome"/>
</dbReference>
<evidence type="ECO:0000313" key="2">
    <source>
        <dbReference type="Proteomes" id="UP000000263"/>
    </source>
</evidence>